<reference evidence="2" key="2">
    <citation type="journal article" date="2017" name="Nat. Commun.">
        <title>Single-virus genomics reveals hidden cosmopolitan and abundant viruses.</title>
        <authorList>
            <person name="Martinez-Hernandez F."/>
            <person name="Fornas O."/>
            <person name="Lluesma Gomez M."/>
            <person name="Bolduc B."/>
            <person name="de la Cruz Pena M.J."/>
            <person name="Martinez J.M."/>
            <person name="Anton J."/>
            <person name="Gasol J.M."/>
            <person name="Rosselli R."/>
            <person name="Rodriguez-Valera F."/>
            <person name="Sullivan M.B."/>
            <person name="Acinas S.G."/>
            <person name="Martinez-Garcia M."/>
        </authorList>
    </citation>
    <scope>NUCLEOTIDE SEQUENCE</scope>
</reference>
<reference evidence="2" key="1">
    <citation type="submission" date="2016-10" db="EMBL/GenBank/DDBJ databases">
        <authorList>
            <person name="Varghese N."/>
        </authorList>
    </citation>
    <scope>NUCLEOTIDE SEQUENCE</scope>
</reference>
<accession>A0A218MML8</accession>
<sequence>MLSPVKVKKVKAKGGGTKKVCLPKAKIASMSKSERAKVIRAKRAAGKAGKYKRSSKSNVKGTSSGGSLRTWIKQDWRQVGNPSKKCGEA</sequence>
<organism evidence="2">
    <name type="scientific">uncultured virus</name>
    <dbReference type="NCBI Taxonomy" id="340016"/>
    <lineage>
        <taxon>Viruses</taxon>
        <taxon>environmental samples</taxon>
    </lineage>
</organism>
<evidence type="ECO:0000256" key="1">
    <source>
        <dbReference type="SAM" id="MobiDB-lite"/>
    </source>
</evidence>
<proteinExistence type="predicted"/>
<feature type="region of interest" description="Disordered" evidence="1">
    <location>
        <begin position="41"/>
        <end position="89"/>
    </location>
</feature>
<feature type="compositionally biased region" description="Basic residues" evidence="1">
    <location>
        <begin position="41"/>
        <end position="55"/>
    </location>
</feature>
<evidence type="ECO:0000313" key="2">
    <source>
        <dbReference type="EMBL" id="ASF00519.1"/>
    </source>
</evidence>
<feature type="compositionally biased region" description="Polar residues" evidence="1">
    <location>
        <begin position="58"/>
        <end position="67"/>
    </location>
</feature>
<dbReference type="EMBL" id="KY052840">
    <property type="protein sequence ID" value="ASF00519.1"/>
    <property type="molecule type" value="Genomic_DNA"/>
</dbReference>
<protein>
    <submittedName>
        <fullName evidence="2">Uncharacterized protein</fullName>
    </submittedName>
</protein>
<name>A0A218MML8_9VIRU</name>